<proteinExistence type="predicted"/>
<dbReference type="InterPro" id="IPR016181">
    <property type="entry name" value="Acyl_CoA_acyltransferase"/>
</dbReference>
<protein>
    <submittedName>
        <fullName evidence="4">GCN5 family N-acetyltransferase</fullName>
    </submittedName>
</protein>
<evidence type="ECO:0000256" key="2">
    <source>
        <dbReference type="ARBA" id="ARBA00023315"/>
    </source>
</evidence>
<dbReference type="GO" id="GO:0016747">
    <property type="term" value="F:acyltransferase activity, transferring groups other than amino-acyl groups"/>
    <property type="evidence" value="ECO:0007669"/>
    <property type="project" value="InterPro"/>
</dbReference>
<evidence type="ECO:0000313" key="4">
    <source>
        <dbReference type="EMBL" id="GIM63089.1"/>
    </source>
</evidence>
<comment type="caution">
    <text evidence="4">The sequence shown here is derived from an EMBL/GenBank/DDBJ whole genome shotgun (WGS) entry which is preliminary data.</text>
</comment>
<feature type="domain" description="N-acetyltransferase" evidence="3">
    <location>
        <begin position="7"/>
        <end position="174"/>
    </location>
</feature>
<dbReference type="CDD" id="cd04301">
    <property type="entry name" value="NAT_SF"/>
    <property type="match status" value="1"/>
</dbReference>
<keyword evidence="1" id="KW-0808">Transferase</keyword>
<dbReference type="PROSITE" id="PS51186">
    <property type="entry name" value="GNAT"/>
    <property type="match status" value="1"/>
</dbReference>
<evidence type="ECO:0000259" key="3">
    <source>
        <dbReference type="PROSITE" id="PS51186"/>
    </source>
</evidence>
<accession>A0A919S4B3</accession>
<name>A0A919S4B3_9ACTN</name>
<organism evidence="4 5">
    <name type="scientific">Actinoplanes auranticolor</name>
    <dbReference type="NCBI Taxonomy" id="47988"/>
    <lineage>
        <taxon>Bacteria</taxon>
        <taxon>Bacillati</taxon>
        <taxon>Actinomycetota</taxon>
        <taxon>Actinomycetes</taxon>
        <taxon>Micromonosporales</taxon>
        <taxon>Micromonosporaceae</taxon>
        <taxon>Actinoplanes</taxon>
    </lineage>
</organism>
<dbReference type="Pfam" id="PF00583">
    <property type="entry name" value="Acetyltransf_1"/>
    <property type="match status" value="1"/>
</dbReference>
<dbReference type="RefSeq" id="WP_212986344.1">
    <property type="nucleotide sequence ID" value="NZ_BAABEA010000003.1"/>
</dbReference>
<keyword evidence="2" id="KW-0012">Acyltransferase</keyword>
<dbReference type="EMBL" id="BOQL01000002">
    <property type="protein sequence ID" value="GIM63089.1"/>
    <property type="molecule type" value="Genomic_DNA"/>
</dbReference>
<dbReference type="Proteomes" id="UP000681340">
    <property type="component" value="Unassembled WGS sequence"/>
</dbReference>
<dbReference type="Gene3D" id="3.40.630.30">
    <property type="match status" value="1"/>
</dbReference>
<evidence type="ECO:0000313" key="5">
    <source>
        <dbReference type="Proteomes" id="UP000681340"/>
    </source>
</evidence>
<dbReference type="InterPro" id="IPR050832">
    <property type="entry name" value="Bact_Acetyltransf"/>
</dbReference>
<dbReference type="PANTHER" id="PTHR43877">
    <property type="entry name" value="AMINOALKYLPHOSPHONATE N-ACETYLTRANSFERASE-RELATED-RELATED"/>
    <property type="match status" value="1"/>
</dbReference>
<sequence>MGSAENIDIRPGTVADVPIVLGLLDKAVRWLVARGRPGQWGTEPLSARPQLHASTSDAARAGNLFLAYLGGQPVGALTVGDTPAYVPSAPEPELYVNLLVTDRDHPGHNVGGLLLDHARQLGRARGVVLLRVDCYAGDDQALIRYYERQGFQRVTPFEVARENAPAWPGQLLQDRLDDAPSRAAKTMT</sequence>
<dbReference type="AlphaFoldDB" id="A0A919S4B3"/>
<evidence type="ECO:0000256" key="1">
    <source>
        <dbReference type="ARBA" id="ARBA00022679"/>
    </source>
</evidence>
<gene>
    <name evidence="4" type="ORF">Aau02nite_01830</name>
</gene>
<keyword evidence="5" id="KW-1185">Reference proteome</keyword>
<dbReference type="SUPFAM" id="SSF55729">
    <property type="entry name" value="Acyl-CoA N-acyltransferases (Nat)"/>
    <property type="match status" value="1"/>
</dbReference>
<reference evidence="4" key="1">
    <citation type="submission" date="2021-03" db="EMBL/GenBank/DDBJ databases">
        <title>Whole genome shotgun sequence of Actinoplanes auranticolor NBRC 12245.</title>
        <authorList>
            <person name="Komaki H."/>
            <person name="Tamura T."/>
        </authorList>
    </citation>
    <scope>NUCLEOTIDE SEQUENCE</scope>
    <source>
        <strain evidence="4">NBRC 12245</strain>
    </source>
</reference>
<dbReference type="InterPro" id="IPR000182">
    <property type="entry name" value="GNAT_dom"/>
</dbReference>